<dbReference type="AlphaFoldDB" id="A0A9D1E3J0"/>
<protein>
    <submittedName>
        <fullName evidence="1">Uncharacterized protein</fullName>
    </submittedName>
</protein>
<reference evidence="1" key="2">
    <citation type="journal article" date="2021" name="PeerJ">
        <title>Extensive microbial diversity within the chicken gut microbiome revealed by metagenomics and culture.</title>
        <authorList>
            <person name="Gilroy R."/>
            <person name="Ravi A."/>
            <person name="Getino M."/>
            <person name="Pursley I."/>
            <person name="Horton D.L."/>
            <person name="Alikhan N.F."/>
            <person name="Baker D."/>
            <person name="Gharbi K."/>
            <person name="Hall N."/>
            <person name="Watson M."/>
            <person name="Adriaenssens E.M."/>
            <person name="Foster-Nyarko E."/>
            <person name="Jarju S."/>
            <person name="Secka A."/>
            <person name="Antonio M."/>
            <person name="Oren A."/>
            <person name="Chaudhuri R.R."/>
            <person name="La Ragione R."/>
            <person name="Hildebrand F."/>
            <person name="Pallen M.J."/>
        </authorList>
    </citation>
    <scope>NUCLEOTIDE SEQUENCE</scope>
    <source>
        <strain evidence="1">CHK121-14286</strain>
    </source>
</reference>
<accession>A0A9D1E3J0</accession>
<name>A0A9D1E3J0_9BACT</name>
<comment type="caution">
    <text evidence="1">The sequence shown here is derived from an EMBL/GenBank/DDBJ whole genome shotgun (WGS) entry which is preliminary data.</text>
</comment>
<evidence type="ECO:0000313" key="1">
    <source>
        <dbReference type="EMBL" id="HIR65740.1"/>
    </source>
</evidence>
<organism evidence="1 2">
    <name type="scientific">Candidatus Fimimonas gallinarum</name>
    <dbReference type="NCBI Taxonomy" id="2840821"/>
    <lineage>
        <taxon>Bacteria</taxon>
        <taxon>Pseudomonadati</taxon>
        <taxon>Myxococcota</taxon>
        <taxon>Myxococcia</taxon>
        <taxon>Myxococcales</taxon>
        <taxon>Cystobacterineae</taxon>
        <taxon>Myxococcaceae</taxon>
        <taxon>Myxococcaceae incertae sedis</taxon>
        <taxon>Candidatus Fimimonas</taxon>
    </lineage>
</organism>
<evidence type="ECO:0000313" key="2">
    <source>
        <dbReference type="Proteomes" id="UP000824200"/>
    </source>
</evidence>
<sequence length="87" mass="9857">MGYKLSDLAIDTIKSLQSESEKEFKPQSKEDIKELGFALSLTYMVAGFGKGQDEEFKVLQEKISKVLEELKTHIDDIDFDDLNARLG</sequence>
<proteinExistence type="predicted"/>
<dbReference type="Proteomes" id="UP000824200">
    <property type="component" value="Unassembled WGS sequence"/>
</dbReference>
<reference evidence="1" key="1">
    <citation type="submission" date="2020-10" db="EMBL/GenBank/DDBJ databases">
        <authorList>
            <person name="Gilroy R."/>
        </authorList>
    </citation>
    <scope>NUCLEOTIDE SEQUENCE</scope>
    <source>
        <strain evidence="1">CHK121-14286</strain>
    </source>
</reference>
<gene>
    <name evidence="1" type="ORF">IAC95_02480</name>
</gene>
<dbReference type="EMBL" id="DVHL01000019">
    <property type="protein sequence ID" value="HIR65740.1"/>
    <property type="molecule type" value="Genomic_DNA"/>
</dbReference>